<feature type="signal peptide" evidence="1">
    <location>
        <begin position="1"/>
        <end position="18"/>
    </location>
</feature>
<evidence type="ECO:0008006" key="5">
    <source>
        <dbReference type="Google" id="ProtNLM"/>
    </source>
</evidence>
<feature type="chain" id="PRO_5042334877" description="Ig-like domain-containing protein" evidence="1">
    <location>
        <begin position="19"/>
        <end position="267"/>
    </location>
</feature>
<gene>
    <name evidence="2" type="ORF">I302_01921</name>
    <name evidence="3" type="ORF">I302_103222</name>
</gene>
<reference evidence="3" key="4">
    <citation type="submission" date="2024-02" db="EMBL/GenBank/DDBJ databases">
        <title>Comparative genomics of Cryptococcus and Kwoniella reveals pathogenesis evolution and contrasting modes of karyotype evolution via chromosome fusion or intercentromeric recombination.</title>
        <authorList>
            <person name="Coelho M.A."/>
            <person name="David-Palma M."/>
            <person name="Shea T."/>
            <person name="Bowers K."/>
            <person name="McGinley-Smith S."/>
            <person name="Mohammad A.W."/>
            <person name="Gnirke A."/>
            <person name="Yurkov A.M."/>
            <person name="Nowrousian M."/>
            <person name="Sun S."/>
            <person name="Cuomo C.A."/>
            <person name="Heitman J."/>
        </authorList>
    </citation>
    <scope>NUCLEOTIDE SEQUENCE</scope>
    <source>
        <strain evidence="3">CBS 10118</strain>
    </source>
</reference>
<dbReference type="Proteomes" id="UP000092730">
    <property type="component" value="Chromosome 2"/>
</dbReference>
<protein>
    <recommendedName>
        <fullName evidence="5">Ig-like domain-containing protein</fullName>
    </recommendedName>
</protein>
<proteinExistence type="predicted"/>
<organism evidence="2">
    <name type="scientific">Kwoniella bestiolae CBS 10118</name>
    <dbReference type="NCBI Taxonomy" id="1296100"/>
    <lineage>
        <taxon>Eukaryota</taxon>
        <taxon>Fungi</taxon>
        <taxon>Dikarya</taxon>
        <taxon>Basidiomycota</taxon>
        <taxon>Agaricomycotina</taxon>
        <taxon>Tremellomycetes</taxon>
        <taxon>Tremellales</taxon>
        <taxon>Cryptococcaceae</taxon>
        <taxon>Kwoniella</taxon>
    </lineage>
</organism>
<dbReference type="VEuPathDB" id="FungiDB:I302_01921"/>
<reference evidence="3" key="2">
    <citation type="submission" date="2013-07" db="EMBL/GenBank/DDBJ databases">
        <authorList>
            <consortium name="The Broad Institute Genome Sequencing Platform"/>
            <person name="Cuomo C."/>
            <person name="Litvintseva A."/>
            <person name="Chen Y."/>
            <person name="Heitman J."/>
            <person name="Sun S."/>
            <person name="Springer D."/>
            <person name="Dromer F."/>
            <person name="Young S.K."/>
            <person name="Zeng Q."/>
            <person name="Gargeya S."/>
            <person name="Fitzgerald M."/>
            <person name="Abouelleil A."/>
            <person name="Alvarado L."/>
            <person name="Berlin A.M."/>
            <person name="Chapman S.B."/>
            <person name="Dewar J."/>
            <person name="Goldberg J."/>
            <person name="Griggs A."/>
            <person name="Gujja S."/>
            <person name="Hansen M."/>
            <person name="Howarth C."/>
            <person name="Imamovic A."/>
            <person name="Larimer J."/>
            <person name="McCowan C."/>
            <person name="Murphy C."/>
            <person name="Pearson M."/>
            <person name="Priest M."/>
            <person name="Roberts A."/>
            <person name="Saif S."/>
            <person name="Shea T."/>
            <person name="Sykes S."/>
            <person name="Wortman J."/>
            <person name="Nusbaum C."/>
            <person name="Birren B."/>
        </authorList>
    </citation>
    <scope>NUCLEOTIDE SEQUENCE</scope>
    <source>
        <strain evidence="3">CBS 10118</strain>
    </source>
</reference>
<dbReference type="OrthoDB" id="2564775at2759"/>
<reference evidence="2" key="1">
    <citation type="submission" date="2013-07" db="EMBL/GenBank/DDBJ databases">
        <title>The Genome Sequence of Cryptococcus bestiolae CBS10118.</title>
        <authorList>
            <consortium name="The Broad Institute Genome Sequencing Platform"/>
            <person name="Cuomo C."/>
            <person name="Litvintseva A."/>
            <person name="Chen Y."/>
            <person name="Heitman J."/>
            <person name="Sun S."/>
            <person name="Springer D."/>
            <person name="Dromer F."/>
            <person name="Young S.K."/>
            <person name="Zeng Q."/>
            <person name="Gargeya S."/>
            <person name="Fitzgerald M."/>
            <person name="Abouelleil A."/>
            <person name="Alvarado L."/>
            <person name="Berlin A.M."/>
            <person name="Chapman S.B."/>
            <person name="Dewar J."/>
            <person name="Goldberg J."/>
            <person name="Griggs A."/>
            <person name="Gujja S."/>
            <person name="Hansen M."/>
            <person name="Howarth C."/>
            <person name="Imamovic A."/>
            <person name="Larimer J."/>
            <person name="McCowan C."/>
            <person name="Murphy C."/>
            <person name="Pearson M."/>
            <person name="Priest M."/>
            <person name="Roberts A."/>
            <person name="Saif S."/>
            <person name="Shea T."/>
            <person name="Sykes S."/>
            <person name="Wortman J."/>
            <person name="Nusbaum C."/>
            <person name="Birren B."/>
        </authorList>
    </citation>
    <scope>NUCLEOTIDE SEQUENCE [LARGE SCALE GENOMIC DNA]</scope>
    <source>
        <strain evidence="2">CBS 10118</strain>
    </source>
</reference>
<accession>A0A1B9G7T8</accession>
<evidence type="ECO:0000313" key="2">
    <source>
        <dbReference type="EMBL" id="OCF27086.1"/>
    </source>
</evidence>
<dbReference type="AlphaFoldDB" id="A0A1B9G7T8"/>
<dbReference type="EMBL" id="CP144542">
    <property type="protein sequence ID" value="WVW81231.1"/>
    <property type="molecule type" value="Genomic_DNA"/>
</dbReference>
<evidence type="ECO:0000256" key="1">
    <source>
        <dbReference type="SAM" id="SignalP"/>
    </source>
</evidence>
<sequence>MIRIVLLTCLSVLTRTQAQSTVSSSSGLTYQCPTDPSAIVAFSHDLCPTTYTSASSGNVWPQTGSTVVATYSKAPTGYYSTATTDLSVTCVYQDPNAAVNSYGCRYLAGAATGTDFAAGTVQQAGGEGLRSGQKCPSLLVQRKPQPSPGLQYKKRLNTATSFACATIQTDGSNYLSAVSYGASSTGQNYQCTYKSGSSTFRCRYDTDGTLIPISTGTTPNAGCPLTQCSNVQPYTRRRRGLPQAADRRQTSREQIIARQKEISERFA</sequence>
<evidence type="ECO:0000313" key="3">
    <source>
        <dbReference type="EMBL" id="WVW81231.1"/>
    </source>
</evidence>
<evidence type="ECO:0000313" key="4">
    <source>
        <dbReference type="Proteomes" id="UP000092730"/>
    </source>
</evidence>
<keyword evidence="4" id="KW-1185">Reference proteome</keyword>
<keyword evidence="1" id="KW-0732">Signal</keyword>
<dbReference type="RefSeq" id="XP_019048156.1">
    <property type="nucleotide sequence ID" value="XM_019188594.1"/>
</dbReference>
<name>A0A1B9G7T8_9TREE</name>
<dbReference type="EMBL" id="KI894019">
    <property type="protein sequence ID" value="OCF27086.1"/>
    <property type="molecule type" value="Genomic_DNA"/>
</dbReference>
<dbReference type="GeneID" id="30206320"/>
<reference evidence="2" key="3">
    <citation type="submission" date="2014-01" db="EMBL/GenBank/DDBJ databases">
        <title>Evolution of pathogenesis and genome organization in the Tremellales.</title>
        <authorList>
            <person name="Cuomo C."/>
            <person name="Litvintseva A."/>
            <person name="Heitman J."/>
            <person name="Chen Y."/>
            <person name="Sun S."/>
            <person name="Springer D."/>
            <person name="Dromer F."/>
            <person name="Young S."/>
            <person name="Zeng Q."/>
            <person name="Chapman S."/>
            <person name="Gujja S."/>
            <person name="Saif S."/>
            <person name="Birren B."/>
        </authorList>
    </citation>
    <scope>NUCLEOTIDE SEQUENCE</scope>
    <source>
        <strain evidence="2">CBS 10118</strain>
    </source>
</reference>
<dbReference type="KEGG" id="kbi:30206320"/>